<organism evidence="6 7">
    <name type="scientific">Actinomadura harenae</name>
    <dbReference type="NCBI Taxonomy" id="2483351"/>
    <lineage>
        <taxon>Bacteria</taxon>
        <taxon>Bacillati</taxon>
        <taxon>Actinomycetota</taxon>
        <taxon>Actinomycetes</taxon>
        <taxon>Streptosporangiales</taxon>
        <taxon>Thermomonosporaceae</taxon>
        <taxon>Actinomadura</taxon>
    </lineage>
</organism>
<comment type="caution">
    <text evidence="6">The sequence shown here is derived from an EMBL/GenBank/DDBJ whole genome shotgun (WGS) entry which is preliminary data.</text>
</comment>
<keyword evidence="1" id="KW-0805">Transcription regulation</keyword>
<feature type="region of interest" description="Disordered" evidence="5">
    <location>
        <begin position="91"/>
        <end position="117"/>
    </location>
</feature>
<dbReference type="GO" id="GO:0003677">
    <property type="term" value="F:DNA binding"/>
    <property type="evidence" value="ECO:0007669"/>
    <property type="project" value="UniProtKB-KW"/>
</dbReference>
<dbReference type="InterPro" id="IPR039425">
    <property type="entry name" value="RNA_pol_sigma-70-like"/>
</dbReference>
<proteinExistence type="predicted"/>
<sequence length="178" mass="19343">MTGRAVPGAIDDARLVEALRTGDVIALSEVYDTFAPPLFDYCHGLLRDRVEAAGALRHCLFSAREHVTALREPARLRGWLYAIARKESLRRRDDPARSTGQEAPEAGAGEMSRQERGRLAERRELAHAALGALGGREHEMLDLAVRHGLTAPDLAKLFGTAPDEADAALREARAALTA</sequence>
<keyword evidence="4" id="KW-0804">Transcription</keyword>
<evidence type="ECO:0000256" key="1">
    <source>
        <dbReference type="ARBA" id="ARBA00023015"/>
    </source>
</evidence>
<protein>
    <recommendedName>
        <fullName evidence="8">Sigma-70 family RNA polymerase sigma factor</fullName>
    </recommendedName>
</protein>
<dbReference type="RefSeq" id="WP_233616686.1">
    <property type="nucleotide sequence ID" value="NZ_RFFG01000113.1"/>
</dbReference>
<dbReference type="PANTHER" id="PTHR43133:SF8">
    <property type="entry name" value="RNA POLYMERASE SIGMA FACTOR HI_1459-RELATED"/>
    <property type="match status" value="1"/>
</dbReference>
<accession>A0A3M2LL09</accession>
<evidence type="ECO:0000256" key="5">
    <source>
        <dbReference type="SAM" id="MobiDB-lite"/>
    </source>
</evidence>
<dbReference type="Gene3D" id="1.10.1740.10">
    <property type="match status" value="1"/>
</dbReference>
<dbReference type="EMBL" id="RFFG01000113">
    <property type="protein sequence ID" value="RMI37213.1"/>
    <property type="molecule type" value="Genomic_DNA"/>
</dbReference>
<dbReference type="SUPFAM" id="SSF88946">
    <property type="entry name" value="Sigma2 domain of RNA polymerase sigma factors"/>
    <property type="match status" value="1"/>
</dbReference>
<keyword evidence="2" id="KW-0731">Sigma factor</keyword>
<keyword evidence="3" id="KW-0238">DNA-binding</keyword>
<feature type="non-terminal residue" evidence="6">
    <location>
        <position position="178"/>
    </location>
</feature>
<evidence type="ECO:0000256" key="3">
    <source>
        <dbReference type="ARBA" id="ARBA00023125"/>
    </source>
</evidence>
<dbReference type="PANTHER" id="PTHR43133">
    <property type="entry name" value="RNA POLYMERASE ECF-TYPE SIGMA FACTO"/>
    <property type="match status" value="1"/>
</dbReference>
<keyword evidence="7" id="KW-1185">Reference proteome</keyword>
<gene>
    <name evidence="6" type="ORF">EBO15_36425</name>
</gene>
<dbReference type="GO" id="GO:0006352">
    <property type="term" value="P:DNA-templated transcription initiation"/>
    <property type="evidence" value="ECO:0007669"/>
    <property type="project" value="InterPro"/>
</dbReference>
<reference evidence="6 7" key="1">
    <citation type="submission" date="2018-10" db="EMBL/GenBank/DDBJ databases">
        <title>Isolation from soil.</title>
        <authorList>
            <person name="Hu J."/>
        </authorList>
    </citation>
    <scope>NUCLEOTIDE SEQUENCE [LARGE SCALE GENOMIC DNA]</scope>
    <source>
        <strain evidence="6 7">NEAU-Ht49</strain>
    </source>
</reference>
<evidence type="ECO:0000313" key="6">
    <source>
        <dbReference type="EMBL" id="RMI37213.1"/>
    </source>
</evidence>
<dbReference type="AlphaFoldDB" id="A0A3M2LL09"/>
<evidence type="ECO:0000313" key="7">
    <source>
        <dbReference type="Proteomes" id="UP000282674"/>
    </source>
</evidence>
<evidence type="ECO:0000256" key="4">
    <source>
        <dbReference type="ARBA" id="ARBA00023163"/>
    </source>
</evidence>
<evidence type="ECO:0008006" key="8">
    <source>
        <dbReference type="Google" id="ProtNLM"/>
    </source>
</evidence>
<name>A0A3M2LL09_9ACTN</name>
<evidence type="ECO:0000256" key="2">
    <source>
        <dbReference type="ARBA" id="ARBA00023082"/>
    </source>
</evidence>
<dbReference type="Proteomes" id="UP000282674">
    <property type="component" value="Unassembled WGS sequence"/>
</dbReference>
<dbReference type="InterPro" id="IPR013325">
    <property type="entry name" value="RNA_pol_sigma_r2"/>
</dbReference>
<dbReference type="GO" id="GO:0016987">
    <property type="term" value="F:sigma factor activity"/>
    <property type="evidence" value="ECO:0007669"/>
    <property type="project" value="UniProtKB-KW"/>
</dbReference>